<organism evidence="4">
    <name type="scientific">Amphora coffeiformis</name>
    <dbReference type="NCBI Taxonomy" id="265554"/>
    <lineage>
        <taxon>Eukaryota</taxon>
        <taxon>Sar</taxon>
        <taxon>Stramenopiles</taxon>
        <taxon>Ochrophyta</taxon>
        <taxon>Bacillariophyta</taxon>
        <taxon>Bacillariophyceae</taxon>
        <taxon>Bacillariophycidae</taxon>
        <taxon>Thalassiophysales</taxon>
        <taxon>Catenulaceae</taxon>
        <taxon>Amphora</taxon>
    </lineage>
</organism>
<evidence type="ECO:0000256" key="2">
    <source>
        <dbReference type="SAM" id="MobiDB-lite"/>
    </source>
</evidence>
<dbReference type="EMBL" id="HBIM01021873">
    <property type="protein sequence ID" value="CAE0419440.1"/>
    <property type="molecule type" value="Transcribed_RNA"/>
</dbReference>
<dbReference type="InterPro" id="IPR006968">
    <property type="entry name" value="RUS_fam"/>
</dbReference>
<reference evidence="4" key="1">
    <citation type="submission" date="2021-01" db="EMBL/GenBank/DDBJ databases">
        <authorList>
            <person name="Corre E."/>
            <person name="Pelletier E."/>
            <person name="Niang G."/>
            <person name="Scheremetjew M."/>
            <person name="Finn R."/>
            <person name="Kale V."/>
            <person name="Holt S."/>
            <person name="Cochrane G."/>
            <person name="Meng A."/>
            <person name="Brown T."/>
            <person name="Cohen L."/>
        </authorList>
    </citation>
    <scope>NUCLEOTIDE SEQUENCE</scope>
    <source>
        <strain evidence="4">CCMP127</strain>
    </source>
</reference>
<evidence type="ECO:0000313" key="4">
    <source>
        <dbReference type="EMBL" id="CAE0419440.1"/>
    </source>
</evidence>
<protein>
    <recommendedName>
        <fullName evidence="3">Protein root UVB sensitive/RUS domain-containing protein</fullName>
    </recommendedName>
</protein>
<dbReference type="Pfam" id="PF04884">
    <property type="entry name" value="UVB_sens_prot"/>
    <property type="match status" value="1"/>
</dbReference>
<dbReference type="PANTHER" id="PTHR12770:SF22">
    <property type="entry name" value="PROTEIN ROOT UVB SENSITIVE 1, CHLOROPLASTIC"/>
    <property type="match status" value="1"/>
</dbReference>
<proteinExistence type="inferred from homology"/>
<evidence type="ECO:0000256" key="1">
    <source>
        <dbReference type="ARBA" id="ARBA00007558"/>
    </source>
</evidence>
<feature type="domain" description="Protein root UVB sensitive/RUS" evidence="3">
    <location>
        <begin position="139"/>
        <end position="378"/>
    </location>
</feature>
<feature type="region of interest" description="Disordered" evidence="2">
    <location>
        <begin position="44"/>
        <end position="64"/>
    </location>
</feature>
<dbReference type="AlphaFoldDB" id="A0A7S3LDK0"/>
<comment type="similarity">
    <text evidence="1">Belongs to the RUS1 family.</text>
</comment>
<dbReference type="PANTHER" id="PTHR12770">
    <property type="entry name" value="RUS1 FAMILY PROTEIN C16ORF58"/>
    <property type="match status" value="1"/>
</dbReference>
<name>A0A7S3LDK0_9STRA</name>
<dbReference type="InterPro" id="IPR054549">
    <property type="entry name" value="UVB_sens_RUS_dom"/>
</dbReference>
<accession>A0A7S3LDK0</accession>
<sequence length="538" mass="57753">MRQGLLRSRIKFGHSLLFLHCLKNAAFQVDDSMGRCLHRAIYTTTRSSSSSSRTDDTALNSEPLTATLTGNNKTVRILEFSSPEVDPRHRKQYVTILDPKHPEGWIREKYNPTANTPSTTNHDTSTTAGTVSNFLYDNGLKHFLPAQYPHSVSVGYSSYAAYSFGASIAGSAAMVLSTQTLLLAVGVVGSGSGHASVLAGALNWVLKDGVGQLGGVLYASFLGRTRRFDANPKRWRMMAALCLDLGTLLEILSPYAAKSSGLVLPLACVANVLKNMGFLTAGASRASLHQAMAIKGNLGDITAKAGSQATAAGLGGTSLGIGISTFLSSSASVETYVIAFCGLSVLHQVGNYLSVQSVPIPHFNNQRLHILLEDFCRNVVITGATSYGGTRVLTPEDVASQEIFLPWVSDTRAGDSHTWLTIGAKLSSLAPNGANELRDLVVLLTDEGYLVNMHGDGSIFVTFSADANGEIILQGMLHAYILRVHGQYWTPNKAISESLKVAKCQLPGMIAELQNKGWKLGTESFIIEHSEAIRYKVD</sequence>
<gene>
    <name evidence="4" type="ORF">ACOF00016_LOCUS16280</name>
</gene>
<evidence type="ECO:0000259" key="3">
    <source>
        <dbReference type="Pfam" id="PF04884"/>
    </source>
</evidence>